<dbReference type="Proteomes" id="UP001142810">
    <property type="component" value="Unassembled WGS sequence"/>
</dbReference>
<keyword evidence="2" id="KW-1185">Reference proteome</keyword>
<evidence type="ECO:0000313" key="1">
    <source>
        <dbReference type="EMBL" id="MCW8109529.1"/>
    </source>
</evidence>
<dbReference type="EMBL" id="JAPFRD010000011">
    <property type="protein sequence ID" value="MCW8109529.1"/>
    <property type="molecule type" value="Genomic_DNA"/>
</dbReference>
<evidence type="ECO:0000313" key="2">
    <source>
        <dbReference type="Proteomes" id="UP001142810"/>
    </source>
</evidence>
<organism evidence="1 2">
    <name type="scientific">Alteromonas aquimaris</name>
    <dbReference type="NCBI Taxonomy" id="2998417"/>
    <lineage>
        <taxon>Bacteria</taxon>
        <taxon>Pseudomonadati</taxon>
        <taxon>Pseudomonadota</taxon>
        <taxon>Gammaproteobacteria</taxon>
        <taxon>Alteromonadales</taxon>
        <taxon>Alteromonadaceae</taxon>
        <taxon>Alteromonas/Salinimonas group</taxon>
        <taxon>Alteromonas</taxon>
    </lineage>
</organism>
<proteinExistence type="predicted"/>
<gene>
    <name evidence="1" type="ORF">OPS25_13545</name>
</gene>
<reference evidence="1" key="1">
    <citation type="submission" date="2022-11" db="EMBL/GenBank/DDBJ databases">
        <title>Alteromonas sp. nov., isolated from sea water of the Qingdao.</title>
        <authorList>
            <person name="Wang Q."/>
        </authorList>
    </citation>
    <scope>NUCLEOTIDE SEQUENCE</scope>
    <source>
        <strain evidence="1">ASW11-7</strain>
    </source>
</reference>
<sequence length="55" mass="6070">MIESNEAQDLVENYSVCGDVHLGNETATLIPLRGGGLRYNNQCQRNQRDSYAASP</sequence>
<name>A0ABT3P9U0_9ALTE</name>
<protein>
    <submittedName>
        <fullName evidence="1">Uncharacterized protein</fullName>
    </submittedName>
</protein>
<comment type="caution">
    <text evidence="1">The sequence shown here is derived from an EMBL/GenBank/DDBJ whole genome shotgun (WGS) entry which is preliminary data.</text>
</comment>
<accession>A0ABT3P9U0</accession>
<dbReference type="RefSeq" id="WP_265618313.1">
    <property type="nucleotide sequence ID" value="NZ_JAPFRD010000011.1"/>
</dbReference>